<dbReference type="RefSeq" id="WP_051781158.1">
    <property type="nucleotide sequence ID" value="NZ_BCTH01000090.1"/>
</dbReference>
<dbReference type="OrthoDB" id="8591592at2"/>
<feature type="domain" description="Cleaved adhesin" evidence="3">
    <location>
        <begin position="25"/>
        <end position="137"/>
    </location>
</feature>
<evidence type="ECO:0000259" key="3">
    <source>
        <dbReference type="Pfam" id="PF07675"/>
    </source>
</evidence>
<sequence>MKTFKIILAITALVFASSSHAASSLTENFDDVGALAGWQLINHSSPAGLSWFQGNDGIFGAHAGAANAYIGANYLSASQGIGYIDNWLITPELTLSGPTLVSFYTRGAGTPGFSDMLELRFSSGAGSAIAGFTHTLLTVGGSGPYPDLWTLNQATLDAVGSGRFAFRYVGNASASDYIGIDSVLISAVPEASTWAMLLAGLAALGWLRRQHLAGGALLAVGAVILSPCAIAIEAPSGQQGMVTVRDAETGQLRAPTPVEAQALLRQPGAAPQRSGPAPQAVIRADGSRQVKLDGGKQVFSVMTRDTNGNNTLHCVTGDSAADALQQNREHRHGHH</sequence>
<name>W0VC24_9BURK</name>
<keyword evidence="1" id="KW-0732">Signal</keyword>
<dbReference type="InterPro" id="IPR013424">
    <property type="entry name" value="Ice-binding_C"/>
</dbReference>
<dbReference type="eggNOG" id="ENOG503163T">
    <property type="taxonomic scope" value="Bacteria"/>
</dbReference>
<dbReference type="AlphaFoldDB" id="W0VC24"/>
<feature type="signal peptide" evidence="1">
    <location>
        <begin position="1"/>
        <end position="21"/>
    </location>
</feature>
<evidence type="ECO:0000256" key="1">
    <source>
        <dbReference type="SAM" id="SignalP"/>
    </source>
</evidence>
<evidence type="ECO:0000313" key="5">
    <source>
        <dbReference type="Proteomes" id="UP000027604"/>
    </source>
</evidence>
<dbReference type="Proteomes" id="UP000027604">
    <property type="component" value="Chromosome I"/>
</dbReference>
<dbReference type="InterPro" id="IPR011628">
    <property type="entry name" value="Cleaved_adhesin"/>
</dbReference>
<dbReference type="SUPFAM" id="SSF49899">
    <property type="entry name" value="Concanavalin A-like lectins/glucanases"/>
    <property type="match status" value="1"/>
</dbReference>
<dbReference type="NCBIfam" id="NF038128">
    <property type="entry name" value="choice_anch_J"/>
    <property type="match status" value="1"/>
</dbReference>
<feature type="chain" id="PRO_5004798741" evidence="1">
    <location>
        <begin position="22"/>
        <end position="335"/>
    </location>
</feature>
<accession>W0VC24</accession>
<dbReference type="Pfam" id="PF07589">
    <property type="entry name" value="PEP-CTERM"/>
    <property type="match status" value="1"/>
</dbReference>
<dbReference type="InterPro" id="IPR013320">
    <property type="entry name" value="ConA-like_dom_sf"/>
</dbReference>
<gene>
    <name evidence="4" type="ORF">GJA_4247</name>
</gene>
<dbReference type="Gene3D" id="2.60.120.200">
    <property type="match status" value="1"/>
</dbReference>
<dbReference type="STRING" id="1349767.GJA_4247"/>
<proteinExistence type="predicted"/>
<dbReference type="HOGENOM" id="CLU_828405_0_0_4"/>
<reference evidence="4 5" key="1">
    <citation type="journal article" date="2015" name="Genome Announc.">
        <title>Genome Sequence of Mushroom Soft-Rot Pathogen Janthinobacterium agaricidamnosum.</title>
        <authorList>
            <person name="Graupner K."/>
            <person name="Lackner G."/>
            <person name="Hertweck C."/>
        </authorList>
    </citation>
    <scope>NUCLEOTIDE SEQUENCE [LARGE SCALE GENOMIC DNA]</scope>
    <source>
        <strain evidence="5">NBRC 102515 / DSM 9628</strain>
    </source>
</reference>
<dbReference type="EMBL" id="HG322949">
    <property type="protein sequence ID" value="CDG84857.1"/>
    <property type="molecule type" value="Genomic_DNA"/>
</dbReference>
<dbReference type="PATRIC" id="fig|1349767.4.peg.819"/>
<evidence type="ECO:0000259" key="2">
    <source>
        <dbReference type="Pfam" id="PF07589"/>
    </source>
</evidence>
<dbReference type="Pfam" id="PF07675">
    <property type="entry name" value="Cleaved_Adhesin"/>
    <property type="match status" value="1"/>
</dbReference>
<organism evidence="4 5">
    <name type="scientific">Janthinobacterium agaricidamnosum NBRC 102515 = DSM 9628</name>
    <dbReference type="NCBI Taxonomy" id="1349767"/>
    <lineage>
        <taxon>Bacteria</taxon>
        <taxon>Pseudomonadati</taxon>
        <taxon>Pseudomonadota</taxon>
        <taxon>Betaproteobacteria</taxon>
        <taxon>Burkholderiales</taxon>
        <taxon>Oxalobacteraceae</taxon>
        <taxon>Janthinobacterium</taxon>
    </lineage>
</organism>
<feature type="domain" description="Ice-binding protein C-terminal" evidence="2">
    <location>
        <begin position="187"/>
        <end position="209"/>
    </location>
</feature>
<dbReference type="NCBIfam" id="NF047450">
    <property type="entry name" value="post-PEP-CTERM_1"/>
    <property type="match status" value="1"/>
</dbReference>
<evidence type="ECO:0000313" key="4">
    <source>
        <dbReference type="EMBL" id="CDG84857.1"/>
    </source>
</evidence>
<protein>
    <submittedName>
        <fullName evidence="4">PEP-CTERM putative exosortase interaction domain protein</fullName>
    </submittedName>
</protein>
<dbReference type="KEGG" id="jag:GJA_4247"/>
<keyword evidence="5" id="KW-1185">Reference proteome</keyword>